<accession>A0A7H4PKX3</accession>
<comment type="caution">
    <text evidence="2">The sequence shown here is derived from an EMBL/GenBank/DDBJ whole genome shotgun (WGS) entry which is preliminary data.</text>
</comment>
<dbReference type="GO" id="GO:0004673">
    <property type="term" value="F:protein histidine kinase activity"/>
    <property type="evidence" value="ECO:0007669"/>
    <property type="project" value="UniProtKB-EC"/>
</dbReference>
<reference evidence="2 3" key="1">
    <citation type="submission" date="2018-06" db="EMBL/GenBank/DDBJ databases">
        <authorList>
            <consortium name="Pathogen Informatics"/>
            <person name="Doyle S."/>
        </authorList>
    </citation>
    <scope>NUCLEOTIDE SEQUENCE [LARGE SCALE GENOMIC DNA]</scope>
    <source>
        <strain evidence="2 3">NCTC11685</strain>
    </source>
</reference>
<keyword evidence="2" id="KW-0808">Transferase</keyword>
<dbReference type="AlphaFoldDB" id="A0A7H4PKX3"/>
<name>A0A7H4PKX3_9ENTR</name>
<gene>
    <name evidence="2" type="primary">narX_3</name>
    <name evidence="2" type="ORF">NCTC11685_06365</name>
</gene>
<evidence type="ECO:0000313" key="2">
    <source>
        <dbReference type="EMBL" id="STW79046.1"/>
    </source>
</evidence>
<feature type="region of interest" description="Disordered" evidence="1">
    <location>
        <begin position="26"/>
        <end position="50"/>
    </location>
</feature>
<evidence type="ECO:0000256" key="1">
    <source>
        <dbReference type="SAM" id="MobiDB-lite"/>
    </source>
</evidence>
<proteinExistence type="predicted"/>
<dbReference type="EC" id="2.7.13.3" evidence="2"/>
<evidence type="ECO:0000313" key="3">
    <source>
        <dbReference type="Proteomes" id="UP000254863"/>
    </source>
</evidence>
<organism evidence="2 3">
    <name type="scientific">Klebsiella michiganensis</name>
    <dbReference type="NCBI Taxonomy" id="1134687"/>
    <lineage>
        <taxon>Bacteria</taxon>
        <taxon>Pseudomonadati</taxon>
        <taxon>Pseudomonadota</taxon>
        <taxon>Gammaproteobacteria</taxon>
        <taxon>Enterobacterales</taxon>
        <taxon>Enterobacteriaceae</taxon>
        <taxon>Klebsiella/Raoultella group</taxon>
        <taxon>Klebsiella</taxon>
    </lineage>
</organism>
<dbReference type="Proteomes" id="UP000254863">
    <property type="component" value="Unassembled WGS sequence"/>
</dbReference>
<protein>
    <submittedName>
        <fullName evidence="2">Nitrate/nitrite sensor protein</fullName>
        <ecNumber evidence="2">2.7.13.3</ecNumber>
    </submittedName>
</protein>
<dbReference type="EMBL" id="UGMS01000003">
    <property type="protein sequence ID" value="STW79046.1"/>
    <property type="molecule type" value="Genomic_DNA"/>
</dbReference>
<feature type="compositionally biased region" description="Basic and acidic residues" evidence="1">
    <location>
        <begin position="26"/>
        <end position="39"/>
    </location>
</feature>
<sequence length="86" mass="9656">MATLGMALNNMSEELAESYSVLERRVQEKTGRSGAEKTRSSPSCGRPTADCTRTRRFCERISPVLNGLQGLTLLRDIEVRVYDYGR</sequence>